<accession>A0ABT7V7J1</accession>
<dbReference type="PANTHER" id="PTHR35568:SF1">
    <property type="entry name" value="TRANSCRIPTIONAL REGULATOR DAUR"/>
    <property type="match status" value="1"/>
</dbReference>
<keyword evidence="4" id="KW-1185">Reference proteome</keyword>
<evidence type="ECO:0000259" key="1">
    <source>
        <dbReference type="Pfam" id="PF08348"/>
    </source>
</evidence>
<feature type="domain" description="YheO-like" evidence="1">
    <location>
        <begin position="8"/>
        <end position="116"/>
    </location>
</feature>
<gene>
    <name evidence="3" type="ORF">QUW28_02950</name>
</gene>
<evidence type="ECO:0000313" key="4">
    <source>
        <dbReference type="Proteomes" id="UP001529421"/>
    </source>
</evidence>
<dbReference type="InterPro" id="IPR039445">
    <property type="entry name" value="DauR-like_HTH"/>
</dbReference>
<dbReference type="Proteomes" id="UP001529421">
    <property type="component" value="Unassembled WGS sequence"/>
</dbReference>
<comment type="caution">
    <text evidence="3">The sequence shown here is derived from an EMBL/GenBank/DDBJ whole genome shotgun (WGS) entry which is preliminary data.</text>
</comment>
<evidence type="ECO:0000313" key="3">
    <source>
        <dbReference type="EMBL" id="MDM8274463.1"/>
    </source>
</evidence>
<sequence>MNSEVAKFLPMVDFLETVLGSNNEIVLHDFSDLEHSVVDIRNGHVSGRHAGAPATDFVLKVLNDDELAGGDHTTSYLSHSVAGKPLRSVSYFIRDGGKIVGMLCINTDTSLIDELQYLTAQIGSVYHSLTKGPILDAESGPAGIEHFSTSTDDLVRRSVSAIEAATGKAIEEFSADDRLEAVRQMNADGVFLLKGAVAQVAEAMGISEPSVYRYLQKARRESQGS</sequence>
<protein>
    <submittedName>
        <fullName evidence="3">PAS domain-containing protein</fullName>
    </submittedName>
</protein>
<dbReference type="Pfam" id="PF13309">
    <property type="entry name" value="HTH_22"/>
    <property type="match status" value="1"/>
</dbReference>
<reference evidence="4" key="1">
    <citation type="submission" date="2023-06" db="EMBL/GenBank/DDBJ databases">
        <title>Identification and characterization of horizontal gene transfer across gut microbiota members of farm animals based on homology search.</title>
        <authorList>
            <person name="Zeman M."/>
            <person name="Kubasova T."/>
            <person name="Jahodarova E."/>
            <person name="Nykrynova M."/>
            <person name="Rychlik I."/>
        </authorList>
    </citation>
    <scope>NUCLEOTIDE SEQUENCE [LARGE SCALE GENOMIC DNA]</scope>
    <source>
        <strain evidence="4">154_Feed</strain>
    </source>
</reference>
<dbReference type="InterPro" id="IPR039446">
    <property type="entry name" value="DauR-like"/>
</dbReference>
<proteinExistence type="predicted"/>
<dbReference type="Pfam" id="PF08348">
    <property type="entry name" value="PAS_6"/>
    <property type="match status" value="1"/>
</dbReference>
<dbReference type="InterPro" id="IPR013559">
    <property type="entry name" value="YheO"/>
</dbReference>
<dbReference type="EMBL" id="JAUDDZ010000002">
    <property type="protein sequence ID" value="MDM8274463.1"/>
    <property type="molecule type" value="Genomic_DNA"/>
</dbReference>
<feature type="domain" description="Transcriptional regulator DauR-like HTH" evidence="2">
    <location>
        <begin position="156"/>
        <end position="215"/>
    </location>
</feature>
<name>A0ABT7V7J1_9ACTN</name>
<dbReference type="RefSeq" id="WP_289544444.1">
    <property type="nucleotide sequence ID" value="NZ_JAUDDZ010000002.1"/>
</dbReference>
<dbReference type="PANTHER" id="PTHR35568">
    <property type="entry name" value="TRANSCRIPTIONAL REGULATOR DAUR"/>
    <property type="match status" value="1"/>
</dbReference>
<organism evidence="3 4">
    <name type="scientific">Enorma phocaeensis</name>
    <dbReference type="NCBI Taxonomy" id="1871019"/>
    <lineage>
        <taxon>Bacteria</taxon>
        <taxon>Bacillati</taxon>
        <taxon>Actinomycetota</taxon>
        <taxon>Coriobacteriia</taxon>
        <taxon>Coriobacteriales</taxon>
        <taxon>Coriobacteriaceae</taxon>
        <taxon>Enorma</taxon>
    </lineage>
</organism>
<evidence type="ECO:0000259" key="2">
    <source>
        <dbReference type="Pfam" id="PF13309"/>
    </source>
</evidence>